<dbReference type="PROSITE" id="PS50297">
    <property type="entry name" value="ANK_REP_REGION"/>
    <property type="match status" value="21"/>
</dbReference>
<dbReference type="SUPFAM" id="SSF48403">
    <property type="entry name" value="Ankyrin repeat"/>
    <property type="match status" value="2"/>
</dbReference>
<feature type="repeat" description="ANK" evidence="9">
    <location>
        <begin position="628"/>
        <end position="653"/>
    </location>
</feature>
<evidence type="ECO:0000259" key="14">
    <source>
        <dbReference type="PROSITE" id="PS51145"/>
    </source>
</evidence>
<keyword evidence="5" id="KW-0677">Repeat</keyword>
<feature type="repeat" description="ANK" evidence="9">
    <location>
        <begin position="954"/>
        <end position="986"/>
    </location>
</feature>
<evidence type="ECO:0000256" key="11">
    <source>
        <dbReference type="SAM" id="MobiDB-lite"/>
    </source>
</evidence>
<dbReference type="Gene3D" id="2.60.40.2660">
    <property type="match status" value="1"/>
</dbReference>
<dbReference type="Gene3D" id="2.60.220.30">
    <property type="match status" value="3"/>
</dbReference>
<dbReference type="PANTHER" id="PTHR24123">
    <property type="entry name" value="ANKYRIN REPEAT-CONTAINING"/>
    <property type="match status" value="1"/>
</dbReference>
<dbReference type="Gene3D" id="1.25.40.20">
    <property type="entry name" value="Ankyrin repeat-containing domain"/>
    <property type="match status" value="3"/>
</dbReference>
<dbReference type="PROSITE" id="PS50088">
    <property type="entry name" value="ANK_REPEAT"/>
    <property type="match status" value="21"/>
</dbReference>
<dbReference type="Pfam" id="PF00023">
    <property type="entry name" value="Ank"/>
    <property type="match status" value="2"/>
</dbReference>
<feature type="region of interest" description="Disordered" evidence="11">
    <location>
        <begin position="2229"/>
        <end position="2296"/>
    </location>
</feature>
<keyword evidence="7 12" id="KW-0472">Membrane</keyword>
<sequence length="2372" mass="257708">MENKQKPGAVNFNILHQLIAALLKRLDLSDASPEDVSSRGHSVNFGDFQTRLSSLERKMHHLTSPISTNVMGQDTIQRINSIDAELQKTSNLVNDLAEKFTELQAEDSKNADDSETRTTIFNKVQEMEQRIKDLSQVLGVQKGGDQVSSILSENEKSISELQQRMEQMENSLDVSNKLTSSSNNSDALAALAERVEVLNKLVNSQLSKQNDNRDEPKPNIKVSIESLKMVINDVKEELDNLGDTIKNIQETLATVVQEKVSKHYLEEALQMIEAKSGSDSADGRNELEAALNTLRLDVADVCQRVTGIEQFIKSKFSRMAGQLKEKAEKTEVTAAQERMTSKLQKLAIRLKLSASKVLLENGTSRDEAAGIRKKMILHCISCDRPLLIEEKGRGDFRRNYIDPPYIRNKDGIYDVYRMRRGVGGVHTTMKANEVKPSTLKPASKISSSLQHMAKLEQNEPVLQPEVNQNIEITDSSEISHDLDVAPPDEAGTIAPSSSPKQSDARAGNLPKLIDAIAIHGVDINTCNASGLNALHLASKEGHVEIVRELLRRHIDVNQPTHKGNTALHIASLAGQFEVAKVLIENGALVNAQSQNGFTPLYMAAQENHLEVVTLLLANGANPSITTVDGFTPLAVALQQGHDRTVAVLLESDARGKVCLPALHIAAKKDDVKAASLLLNGDVNVDHQSASGFTALHIASHYGNVKMVDLLISRGANINFQAKNNVTALHVASKWGNVAVVERLLASGAELECFTRDGLTPLHCASRSGHAQVVQLLLNAGANYFAKTRSGLTALHMAAQGDHPECVKLLLLQGANVDDVTIDNLTALHVAAHCGSVRVAKILLDAHSNLNARARNGFTPLHIACKKNRIKVVELFLKHGCMVDVATESGLTPLHVAAFMGNTNIVVLLLKHSADPNGQTMHNETSLHLASRAGRIETVKLLLRNGAIVDAKSRGNQTCLHVAALLGNCELITVLLQNGANVQAVTKDGHSALHVATKAGHDEAVSILLESGAPTDILTKSGFTPLHLAAKYSRLKPAQLLIEAGAQLDVPGRNGLTPLHLASHYGSVSVVKALLDKGASTKLQTKNGYTPLHVAAQRCQVEVARLLLKDKADPNAESRNGFTPLHLAAQDGSVEMVRLLLDHKAKVNARAKNGLTPMHLAAQEDSVKAAEVLYAAGALLDPTTKAGYTPLHTACHFGQLNMIKFLISKGCNVNARTELGSSTLHLAAQQGHPQVIYTLLESGADPNLKNNSGWTAGHVAQHQHYLNIFEVLRRVTTCVESWEEIDTYDEQVEGVDGGPAEPKATVDYFNSHRASGIPRLELEKPDLMAEHPVTDTEDDQGEVEYTAIPPSPMFSRAVSQQAIEEERVEQVEAGRANQKAILRKQLSNDNAAFMRGGTRLSDKHSVVSGEDSIDEGIGYTINQSQFARDKDANGVFVSGNGFRASGQRLKRADRESKFSGNGSENIGFSSGYGGLEWDFVPDNAPICRKPITSGFLVSFLVDARGGSMRASRHPGLRIMVPPSAASAPTRVTCRMLRPERTTAPPQLNDGEGLACRQREIVVLRSDDAETWKEHSLEATDQAVRNALGSVFDTLETTEQLKEKRILRVLMTDFPQYLAVVSRLRQEIALIGSDGGVLSSTVVPQVQAVFPEGALQKRIRVGLQAHQIPSDMVTRLVGNQVTVSPIVTIEPRRRKFHKPITLTIPLPRSAVSSKQHHGGAGADSAANSSLRLLCSITGGTAPAVLWLIDCPVINAAVEVAMRLYKEATAVPYMGKFIVFAKRPEVDEALMRCFCITDDKVDKTLECQEGFDLVAASNEIEVVDNRPTWLESSGNLAPVVKADDQLRLHFNAFRENRLAFPVRIKDPQLEPSGKLAFVRDPRPGSVNEIKPMLQELGGTTIKEALPVRSICGLEVVLPSEIGGTRSGSVLISGADGAHTIASTTAATSVVSLSCSQPQHFEHPIQNLPDTDSHGRCLVVPPPEWATSMTADSIARTHLDLVEIATQIGSDWPRLVKALFARDSSELPPSADQLIDWISRRCASADTLSAAGLTYDGLRCDRDRALAILLAWTIEAGDAATGNELDVVLRQIGREDIVKNCMRDIRPVLELDEREKSYRELVNCCFQSSFFPDQANEQINSAGQGWSPETPSTHQEMRITSLSSDFSTEHLASGQLESMGDLLGERGLHTMEFSSPLGEEGASGAQITSTLEPSSPENVEPVERVEVTLLPRAEPEISELSTTEQSQSFAVTDSEVPLSSEQAEAQTTSVDMPTTPALDMTSREDGEGEELASPPLSDLPMSENSHPPKVDFHVLCIRHWFSLLCVTLSLSLFAVVSAVAENRAIFCSRTMISHFSHFSLIYLPNQPIHHLCPSVV</sequence>
<evidence type="ECO:0000256" key="3">
    <source>
        <dbReference type="ARBA" id="ARBA00022490"/>
    </source>
</evidence>
<feature type="repeat" description="ANK" evidence="9">
    <location>
        <begin position="855"/>
        <end position="887"/>
    </location>
</feature>
<dbReference type="InterPro" id="IPR051165">
    <property type="entry name" value="Multifunctional_ANK_Repeat"/>
</dbReference>
<dbReference type="InterPro" id="IPR000488">
    <property type="entry name" value="Death_dom"/>
</dbReference>
<keyword evidence="10" id="KW-0175">Coiled coil</keyword>
<evidence type="ECO:0000313" key="16">
    <source>
        <dbReference type="WBParaSite" id="maker-E.canG7_contigs_2771-snap-gene-0.13-mRNA-1"/>
    </source>
</evidence>
<feature type="repeat" description="ANK" evidence="9">
    <location>
        <begin position="723"/>
        <end position="755"/>
    </location>
</feature>
<feature type="region of interest" description="Disordered" evidence="11">
    <location>
        <begin position="2193"/>
        <end position="2216"/>
    </location>
</feature>
<feature type="repeat" description="ANK" evidence="9">
    <location>
        <begin position="1185"/>
        <end position="1217"/>
    </location>
</feature>
<feature type="repeat" description="ANK" evidence="9">
    <location>
        <begin position="1020"/>
        <end position="1052"/>
    </location>
</feature>
<keyword evidence="8" id="KW-0206">Cytoskeleton</keyword>
<feature type="repeat" description="ANK" evidence="9">
    <location>
        <begin position="1086"/>
        <end position="1118"/>
    </location>
</feature>
<evidence type="ECO:0000256" key="9">
    <source>
        <dbReference type="PROSITE-ProRule" id="PRU00023"/>
    </source>
</evidence>
<feature type="repeat" description="ANK" evidence="9">
    <location>
        <begin position="1218"/>
        <end position="1250"/>
    </location>
</feature>
<proteinExistence type="predicted"/>
<keyword evidence="3" id="KW-0963">Cytoplasm</keyword>
<dbReference type="InterPro" id="IPR000906">
    <property type="entry name" value="ZU5_dom"/>
</dbReference>
<feature type="repeat" description="ANK" evidence="9">
    <location>
        <begin position="756"/>
        <end position="788"/>
    </location>
</feature>
<feature type="repeat" description="ANK" evidence="9">
    <location>
        <begin position="1152"/>
        <end position="1184"/>
    </location>
</feature>
<evidence type="ECO:0000256" key="5">
    <source>
        <dbReference type="ARBA" id="ARBA00022737"/>
    </source>
</evidence>
<dbReference type="GO" id="GO:0007165">
    <property type="term" value="P:signal transduction"/>
    <property type="evidence" value="ECO:0007669"/>
    <property type="project" value="InterPro"/>
</dbReference>
<evidence type="ECO:0000256" key="7">
    <source>
        <dbReference type="ARBA" id="ARBA00023136"/>
    </source>
</evidence>
<feature type="repeat" description="ANK" evidence="9">
    <location>
        <begin position="888"/>
        <end position="920"/>
    </location>
</feature>
<dbReference type="Gene3D" id="1.10.533.10">
    <property type="entry name" value="Death Domain, Fas"/>
    <property type="match status" value="1"/>
</dbReference>
<dbReference type="GO" id="GO:0005856">
    <property type="term" value="C:cytoskeleton"/>
    <property type="evidence" value="ECO:0007669"/>
    <property type="project" value="UniProtKB-SubCell"/>
</dbReference>
<dbReference type="Pfam" id="PF17809">
    <property type="entry name" value="UPA_2"/>
    <property type="match status" value="1"/>
</dbReference>
<evidence type="ECO:0000256" key="1">
    <source>
        <dbReference type="ARBA" id="ARBA00004245"/>
    </source>
</evidence>
<feature type="repeat" description="ANK" evidence="9">
    <location>
        <begin position="690"/>
        <end position="722"/>
    </location>
</feature>
<evidence type="ECO:0000256" key="10">
    <source>
        <dbReference type="SAM" id="Coils"/>
    </source>
</evidence>
<dbReference type="PROSITE" id="PS51145">
    <property type="entry name" value="ZU5"/>
    <property type="match status" value="2"/>
</dbReference>
<organism evidence="15 16">
    <name type="scientific">Echinococcus canadensis</name>
    <dbReference type="NCBI Taxonomy" id="519352"/>
    <lineage>
        <taxon>Eukaryota</taxon>
        <taxon>Metazoa</taxon>
        <taxon>Spiralia</taxon>
        <taxon>Lophotrochozoa</taxon>
        <taxon>Platyhelminthes</taxon>
        <taxon>Cestoda</taxon>
        <taxon>Eucestoda</taxon>
        <taxon>Cyclophyllidea</taxon>
        <taxon>Taeniidae</taxon>
        <taxon>Echinococcus</taxon>
        <taxon>Echinococcus canadensis group</taxon>
    </lineage>
</organism>
<dbReference type="Pfam" id="PF12796">
    <property type="entry name" value="Ank_2"/>
    <property type="match status" value="6"/>
</dbReference>
<dbReference type="PROSITE" id="PS50017">
    <property type="entry name" value="DEATH_DOMAIN"/>
    <property type="match status" value="1"/>
</dbReference>
<dbReference type="Proteomes" id="UP000887562">
    <property type="component" value="Unplaced"/>
</dbReference>
<dbReference type="PRINTS" id="PR01415">
    <property type="entry name" value="ANKYRIN"/>
</dbReference>
<dbReference type="Pfam" id="PF13637">
    <property type="entry name" value="Ank_4"/>
    <property type="match status" value="3"/>
</dbReference>
<feature type="repeat" description="ANK" evidence="9">
    <location>
        <begin position="562"/>
        <end position="594"/>
    </location>
</feature>
<dbReference type="SMART" id="SM00218">
    <property type="entry name" value="ZU5"/>
    <property type="match status" value="1"/>
</dbReference>
<feature type="repeat" description="ANK" evidence="9">
    <location>
        <begin position="921"/>
        <end position="953"/>
    </location>
</feature>
<feature type="coiled-coil region" evidence="10">
    <location>
        <begin position="79"/>
        <end position="106"/>
    </location>
</feature>
<reference evidence="16" key="1">
    <citation type="submission" date="2022-11" db="UniProtKB">
        <authorList>
            <consortium name="WormBaseParasite"/>
        </authorList>
    </citation>
    <scope>IDENTIFICATION</scope>
</reference>
<dbReference type="InterPro" id="IPR040745">
    <property type="entry name" value="Ankyrin_UPA"/>
</dbReference>
<keyword evidence="6 9" id="KW-0040">ANK repeat</keyword>
<feature type="repeat" description="ANK" evidence="9">
    <location>
        <begin position="529"/>
        <end position="561"/>
    </location>
</feature>
<protein>
    <submittedName>
        <fullName evidence="16">Ankyrin-2</fullName>
    </submittedName>
</protein>
<evidence type="ECO:0000256" key="2">
    <source>
        <dbReference type="ARBA" id="ARBA00004370"/>
    </source>
</evidence>
<dbReference type="FunFam" id="1.25.40.20:FF:000095">
    <property type="entry name" value="Ankyrin 2, isoform J"/>
    <property type="match status" value="1"/>
</dbReference>
<dbReference type="InterPro" id="IPR036770">
    <property type="entry name" value="Ankyrin_rpt-contain_sf"/>
</dbReference>
<feature type="region of interest" description="Disordered" evidence="11">
    <location>
        <begin position="483"/>
        <end position="506"/>
    </location>
</feature>
<evidence type="ECO:0000256" key="8">
    <source>
        <dbReference type="ARBA" id="ARBA00023212"/>
    </source>
</evidence>
<feature type="repeat" description="ANK" evidence="9">
    <location>
        <begin position="1053"/>
        <end position="1085"/>
    </location>
</feature>
<keyword evidence="12" id="KW-1133">Transmembrane helix</keyword>
<feature type="repeat" description="ANK" evidence="9">
    <location>
        <begin position="987"/>
        <end position="1019"/>
    </location>
</feature>
<dbReference type="Pfam" id="PF00791">
    <property type="entry name" value="ZU5"/>
    <property type="match status" value="2"/>
</dbReference>
<feature type="coiled-coil region" evidence="10">
    <location>
        <begin position="224"/>
        <end position="258"/>
    </location>
</feature>
<feature type="domain" description="ZU5" evidence="14">
    <location>
        <begin position="1623"/>
        <end position="1771"/>
    </location>
</feature>
<evidence type="ECO:0000256" key="6">
    <source>
        <dbReference type="ARBA" id="ARBA00023043"/>
    </source>
</evidence>
<keyword evidence="4" id="KW-0597">Phosphoprotein</keyword>
<dbReference type="InterPro" id="IPR032013">
    <property type="entry name" value="DUF4795"/>
</dbReference>
<feature type="coiled-coil region" evidence="10">
    <location>
        <begin position="151"/>
        <end position="178"/>
    </location>
</feature>
<keyword evidence="12" id="KW-0812">Transmembrane</keyword>
<dbReference type="SMART" id="SM00248">
    <property type="entry name" value="ANK"/>
    <property type="match status" value="22"/>
</dbReference>
<feature type="domain" description="ZU5" evidence="14">
    <location>
        <begin position="1494"/>
        <end position="1621"/>
    </location>
</feature>
<dbReference type="GO" id="GO:0016020">
    <property type="term" value="C:membrane"/>
    <property type="evidence" value="ECO:0007669"/>
    <property type="project" value="UniProtKB-SubCell"/>
</dbReference>
<evidence type="ECO:0000256" key="4">
    <source>
        <dbReference type="ARBA" id="ARBA00022553"/>
    </source>
</evidence>
<dbReference type="WBParaSite" id="maker-E.canG7_contigs_2771-snap-gene-0.13-mRNA-1">
    <property type="protein sequence ID" value="maker-E.canG7_contigs_2771-snap-gene-0.13-mRNA-1"/>
    <property type="gene ID" value="EcG7_06548"/>
</dbReference>
<evidence type="ECO:0000259" key="13">
    <source>
        <dbReference type="PROSITE" id="PS50017"/>
    </source>
</evidence>
<evidence type="ECO:0000256" key="12">
    <source>
        <dbReference type="SAM" id="Phobius"/>
    </source>
</evidence>
<feature type="repeat" description="ANK" evidence="9">
    <location>
        <begin position="822"/>
        <end position="854"/>
    </location>
</feature>
<dbReference type="InterPro" id="IPR002110">
    <property type="entry name" value="Ankyrin_rpt"/>
</dbReference>
<feature type="repeat" description="ANK" evidence="9">
    <location>
        <begin position="1119"/>
        <end position="1151"/>
    </location>
</feature>
<name>A0A915EVN6_9CEST</name>
<dbReference type="Pfam" id="PF16043">
    <property type="entry name" value="DUF4795"/>
    <property type="match status" value="1"/>
</dbReference>
<dbReference type="PANTHER" id="PTHR24123:SF141">
    <property type="entry name" value="ANKYRIN 2, ISOFORM U"/>
    <property type="match status" value="1"/>
</dbReference>
<feature type="domain" description="Death" evidence="13">
    <location>
        <begin position="2049"/>
        <end position="2101"/>
    </location>
</feature>
<feature type="compositionally biased region" description="Polar residues" evidence="11">
    <location>
        <begin position="2235"/>
        <end position="2268"/>
    </location>
</feature>
<evidence type="ECO:0000313" key="15">
    <source>
        <dbReference type="Proteomes" id="UP000887562"/>
    </source>
</evidence>
<dbReference type="FunFam" id="1.25.40.20:FF:000003">
    <property type="entry name" value="Ankyrin, isoform B"/>
    <property type="match status" value="1"/>
</dbReference>
<feature type="transmembrane region" description="Helical" evidence="12">
    <location>
        <begin position="2316"/>
        <end position="2336"/>
    </location>
</feature>
<accession>A0A915EVN6</accession>
<dbReference type="InterPro" id="IPR011029">
    <property type="entry name" value="DEATH-like_dom_sf"/>
</dbReference>
<feature type="repeat" description="ANK" evidence="9">
    <location>
        <begin position="595"/>
        <end position="627"/>
    </location>
</feature>
<feature type="repeat" description="ANK" evidence="9">
    <location>
        <begin position="789"/>
        <end position="821"/>
    </location>
</feature>
<keyword evidence="15" id="KW-1185">Reference proteome</keyword>
<comment type="subcellular location">
    <subcellularLocation>
        <location evidence="1">Cytoplasm</location>
        <location evidence="1">Cytoskeleton</location>
    </subcellularLocation>
    <subcellularLocation>
        <location evidence="2">Membrane</location>
    </subcellularLocation>
</comment>